<evidence type="ECO:0000313" key="2">
    <source>
        <dbReference type="EMBL" id="KIY47969.1"/>
    </source>
</evidence>
<reference evidence="2 3" key="1">
    <citation type="journal article" date="2015" name="Fungal Genet. Biol.">
        <title>Evolution of novel wood decay mechanisms in Agaricales revealed by the genome sequences of Fistulina hepatica and Cylindrobasidium torrendii.</title>
        <authorList>
            <person name="Floudas D."/>
            <person name="Held B.W."/>
            <person name="Riley R."/>
            <person name="Nagy L.G."/>
            <person name="Koehler G."/>
            <person name="Ransdell A.S."/>
            <person name="Younus H."/>
            <person name="Chow J."/>
            <person name="Chiniquy J."/>
            <person name="Lipzen A."/>
            <person name="Tritt A."/>
            <person name="Sun H."/>
            <person name="Haridas S."/>
            <person name="LaButti K."/>
            <person name="Ohm R.A."/>
            <person name="Kues U."/>
            <person name="Blanchette R.A."/>
            <person name="Grigoriev I.V."/>
            <person name="Minto R.E."/>
            <person name="Hibbett D.S."/>
        </authorList>
    </citation>
    <scope>NUCLEOTIDE SEQUENCE [LARGE SCALE GENOMIC DNA]</scope>
    <source>
        <strain evidence="2 3">ATCC 64428</strain>
    </source>
</reference>
<evidence type="ECO:0000256" key="1">
    <source>
        <dbReference type="SAM" id="Phobius"/>
    </source>
</evidence>
<evidence type="ECO:0000313" key="3">
    <source>
        <dbReference type="Proteomes" id="UP000054144"/>
    </source>
</evidence>
<protein>
    <submittedName>
        <fullName evidence="2">Uncharacterized protein</fullName>
    </submittedName>
</protein>
<keyword evidence="1" id="KW-1133">Transmembrane helix</keyword>
<gene>
    <name evidence="2" type="ORF">FISHEDRAFT_74125</name>
</gene>
<accession>A0A0D7AC32</accession>
<dbReference type="Proteomes" id="UP000054144">
    <property type="component" value="Unassembled WGS sequence"/>
</dbReference>
<organism evidence="2 3">
    <name type="scientific">Fistulina hepatica ATCC 64428</name>
    <dbReference type="NCBI Taxonomy" id="1128425"/>
    <lineage>
        <taxon>Eukaryota</taxon>
        <taxon>Fungi</taxon>
        <taxon>Dikarya</taxon>
        <taxon>Basidiomycota</taxon>
        <taxon>Agaricomycotina</taxon>
        <taxon>Agaricomycetes</taxon>
        <taxon>Agaricomycetidae</taxon>
        <taxon>Agaricales</taxon>
        <taxon>Fistulinaceae</taxon>
        <taxon>Fistulina</taxon>
    </lineage>
</organism>
<dbReference type="AlphaFoldDB" id="A0A0D7AC32"/>
<feature type="transmembrane region" description="Helical" evidence="1">
    <location>
        <begin position="189"/>
        <end position="208"/>
    </location>
</feature>
<sequence length="398" mass="44286">MNPSINSRAAQPILSRDGLRLVVPDGFMCDNILDGIEQQCVHQRTIRELYYMLYNPSAPDYRPVDVYQGLTQCFNMIHEILKVYRPLSANPQSHLNKHLQDMLCLFDSIDYANQYDFVPLFSELTQTVEHLLKKPNDAMARNTIRKFIDMANIDLSEIKRSFNGLNGDDRHWMEVEDLGVRLIGRWQRIVVFLGTLSLALISVGMSIYQDGFISRGLNIATSAVNAFTTVANGMTQYVSDPSSHSVAANKTIEVDEQAGRHFALLIMAWTDLLGMLRKLTDNSSNPHSPRLTSAQRAYIPTYLSRFEKMFIMNTAQLLSAMLDKAGRLGVIQGTVQNQRCIEANRTPLGAMVASATNVATAISNSAYNAGASVTGALSRAPTFNTVAGRRNRANQSNV</sequence>
<name>A0A0D7AC32_9AGAR</name>
<keyword evidence="1" id="KW-0812">Transmembrane</keyword>
<keyword evidence="1" id="KW-0472">Membrane</keyword>
<dbReference type="EMBL" id="KN881899">
    <property type="protein sequence ID" value="KIY47969.1"/>
    <property type="molecule type" value="Genomic_DNA"/>
</dbReference>
<keyword evidence="3" id="KW-1185">Reference proteome</keyword>
<proteinExistence type="predicted"/>